<proteinExistence type="inferred from homology"/>
<evidence type="ECO:0008006" key="18">
    <source>
        <dbReference type="Google" id="ProtNLM"/>
    </source>
</evidence>
<evidence type="ECO:0000313" key="16">
    <source>
        <dbReference type="EMBL" id="KAF4376210.1"/>
    </source>
</evidence>
<evidence type="ECO:0000256" key="13">
    <source>
        <dbReference type="SAM" id="SignalP"/>
    </source>
</evidence>
<gene>
    <name evidence="16" type="ORF">F8388_018879</name>
</gene>
<dbReference type="FunFam" id="3.80.10.10:FF:000111">
    <property type="entry name" value="LRR receptor-like serine/threonine-protein kinase ERECTA"/>
    <property type="match status" value="1"/>
</dbReference>
<dbReference type="PANTHER" id="PTHR48063:SF101">
    <property type="entry name" value="LRR RECEPTOR-LIKE SERINE_THREONINE-PROTEIN KINASE FLS2"/>
    <property type="match status" value="1"/>
</dbReference>
<evidence type="ECO:0000256" key="8">
    <source>
        <dbReference type="ARBA" id="ARBA00022989"/>
    </source>
</evidence>
<dbReference type="Pfam" id="PF12799">
    <property type="entry name" value="LRR_4"/>
    <property type="match status" value="1"/>
</dbReference>
<dbReference type="InterPro" id="IPR055414">
    <property type="entry name" value="LRR_R13L4/SHOC2-like"/>
</dbReference>
<keyword evidence="11" id="KW-0325">Glycoprotein</keyword>
<feature type="domain" description="Disease resistance R13L4/SHOC-2-like LRR" evidence="15">
    <location>
        <begin position="286"/>
        <end position="518"/>
    </location>
</feature>
<dbReference type="SMART" id="SM00369">
    <property type="entry name" value="LRR_TYP"/>
    <property type="match status" value="9"/>
</dbReference>
<organism evidence="16 17">
    <name type="scientific">Cannabis sativa</name>
    <name type="common">Hemp</name>
    <name type="synonym">Marijuana</name>
    <dbReference type="NCBI Taxonomy" id="3483"/>
    <lineage>
        <taxon>Eukaryota</taxon>
        <taxon>Viridiplantae</taxon>
        <taxon>Streptophyta</taxon>
        <taxon>Embryophyta</taxon>
        <taxon>Tracheophyta</taxon>
        <taxon>Spermatophyta</taxon>
        <taxon>Magnoliopsida</taxon>
        <taxon>eudicotyledons</taxon>
        <taxon>Gunneridae</taxon>
        <taxon>Pentapetalae</taxon>
        <taxon>rosids</taxon>
        <taxon>fabids</taxon>
        <taxon>Rosales</taxon>
        <taxon>Cannabaceae</taxon>
        <taxon>Cannabis</taxon>
    </lineage>
</organism>
<dbReference type="SMART" id="SM00365">
    <property type="entry name" value="LRR_SD22"/>
    <property type="match status" value="6"/>
</dbReference>
<protein>
    <recommendedName>
        <fullName evidence="18">Leucine-rich repeat-containing N-terminal plant-type domain-containing protein</fullName>
    </recommendedName>
</protein>
<dbReference type="SUPFAM" id="SSF52047">
    <property type="entry name" value="RNI-like"/>
    <property type="match status" value="2"/>
</dbReference>
<dbReference type="InterPro" id="IPR025875">
    <property type="entry name" value="Leu-rich_rpt_4"/>
</dbReference>
<keyword evidence="8 12" id="KW-1133">Transmembrane helix</keyword>
<dbReference type="EMBL" id="JAATIP010000086">
    <property type="protein sequence ID" value="KAF4376210.1"/>
    <property type="molecule type" value="Genomic_DNA"/>
</dbReference>
<feature type="chain" id="PRO_5029769778" description="Leucine-rich repeat-containing N-terminal plant-type domain-containing protein" evidence="13">
    <location>
        <begin position="20"/>
        <end position="965"/>
    </location>
</feature>
<evidence type="ECO:0000259" key="15">
    <source>
        <dbReference type="Pfam" id="PF23598"/>
    </source>
</evidence>
<dbReference type="Pfam" id="PF23598">
    <property type="entry name" value="LRR_14"/>
    <property type="match status" value="1"/>
</dbReference>
<accession>A0A7J6G2B1</accession>
<keyword evidence="4" id="KW-0433">Leucine-rich repeat</keyword>
<evidence type="ECO:0000256" key="7">
    <source>
        <dbReference type="ARBA" id="ARBA00022737"/>
    </source>
</evidence>
<evidence type="ECO:0000256" key="12">
    <source>
        <dbReference type="SAM" id="Phobius"/>
    </source>
</evidence>
<name>A0A7J6G2B1_CANSA</name>
<evidence type="ECO:0000313" key="17">
    <source>
        <dbReference type="Proteomes" id="UP000525078"/>
    </source>
</evidence>
<reference evidence="16 17" key="1">
    <citation type="journal article" date="2020" name="bioRxiv">
        <title>Sequence and annotation of 42 cannabis genomes reveals extensive copy number variation in cannabinoid synthesis and pathogen resistance genes.</title>
        <authorList>
            <person name="Mckernan K.J."/>
            <person name="Helbert Y."/>
            <person name="Kane L.T."/>
            <person name="Ebling H."/>
            <person name="Zhang L."/>
            <person name="Liu B."/>
            <person name="Eaton Z."/>
            <person name="Mclaughlin S."/>
            <person name="Kingan S."/>
            <person name="Baybayan P."/>
            <person name="Concepcion G."/>
            <person name="Jordan M."/>
            <person name="Riva A."/>
            <person name="Barbazuk W."/>
            <person name="Harkins T."/>
        </authorList>
    </citation>
    <scope>NUCLEOTIDE SEQUENCE [LARGE SCALE GENOMIC DNA]</scope>
    <source>
        <strain evidence="17">cv. Jamaican Lion 4</strain>
        <tissue evidence="16">Leaf</tissue>
    </source>
</reference>
<keyword evidence="7" id="KW-0677">Repeat</keyword>
<feature type="signal peptide" evidence="13">
    <location>
        <begin position="1"/>
        <end position="19"/>
    </location>
</feature>
<evidence type="ECO:0000256" key="9">
    <source>
        <dbReference type="ARBA" id="ARBA00023136"/>
    </source>
</evidence>
<keyword evidence="3" id="KW-1003">Cell membrane</keyword>
<evidence type="ECO:0000256" key="11">
    <source>
        <dbReference type="ARBA" id="ARBA00023180"/>
    </source>
</evidence>
<dbReference type="InterPro" id="IPR001611">
    <property type="entry name" value="Leu-rich_rpt"/>
</dbReference>
<dbReference type="Pfam" id="PF00560">
    <property type="entry name" value="LRR_1"/>
    <property type="match status" value="9"/>
</dbReference>
<keyword evidence="6 13" id="KW-0732">Signal</keyword>
<dbReference type="PANTHER" id="PTHR48063">
    <property type="entry name" value="LRR RECEPTOR-LIKE KINASE"/>
    <property type="match status" value="1"/>
</dbReference>
<dbReference type="InterPro" id="IPR032675">
    <property type="entry name" value="LRR_dom_sf"/>
</dbReference>
<dbReference type="AlphaFoldDB" id="A0A7J6G2B1"/>
<evidence type="ECO:0000259" key="14">
    <source>
        <dbReference type="Pfam" id="PF08263"/>
    </source>
</evidence>
<keyword evidence="5 12" id="KW-0812">Transmembrane</keyword>
<evidence type="ECO:0000256" key="5">
    <source>
        <dbReference type="ARBA" id="ARBA00022692"/>
    </source>
</evidence>
<evidence type="ECO:0000256" key="6">
    <source>
        <dbReference type="ARBA" id="ARBA00022729"/>
    </source>
</evidence>
<dbReference type="FunFam" id="3.80.10.10:FF:001347">
    <property type="entry name" value="LRR receptor-like serine/threonine-protein kinase GSO2"/>
    <property type="match status" value="1"/>
</dbReference>
<dbReference type="Pfam" id="PF08263">
    <property type="entry name" value="LRRNT_2"/>
    <property type="match status" value="1"/>
</dbReference>
<dbReference type="GO" id="GO:0005886">
    <property type="term" value="C:plasma membrane"/>
    <property type="evidence" value="ECO:0007669"/>
    <property type="project" value="UniProtKB-SubCell"/>
</dbReference>
<dbReference type="PROSITE" id="PS51450">
    <property type="entry name" value="LRR"/>
    <property type="match status" value="3"/>
</dbReference>
<dbReference type="SUPFAM" id="SSF52058">
    <property type="entry name" value="L domain-like"/>
    <property type="match status" value="1"/>
</dbReference>
<dbReference type="InterPro" id="IPR003591">
    <property type="entry name" value="Leu-rich_rpt_typical-subtyp"/>
</dbReference>
<dbReference type="PRINTS" id="PR00019">
    <property type="entry name" value="LEURICHRPT"/>
</dbReference>
<evidence type="ECO:0000256" key="4">
    <source>
        <dbReference type="ARBA" id="ARBA00022614"/>
    </source>
</evidence>
<dbReference type="Gene3D" id="3.80.10.10">
    <property type="entry name" value="Ribonuclease Inhibitor"/>
    <property type="match status" value="4"/>
</dbReference>
<dbReference type="InterPro" id="IPR046956">
    <property type="entry name" value="RLP23-like"/>
</dbReference>
<sequence length="965" mass="108892">MKVIVVLLFLVANAITTHAYKCIETERQALLTFKQGLVDYQNRLSSWTSSNKNCCTWSGIRCHDLTNHIIMLDLRPNFTYYDAGMRWGPIYGEITLSLVQLHYLEYLDLSYNGFTKIPNFIDSFTNLEYLNFSGNPLIGNIPSQLGNITKLCILDLSDTMAMSSLISNSFKWVSHLSNLTIFKMSSTNFTKAIDWFHSFKTAPSLLSLHLSNCEFPKLDYDSYFSHTNSSINSITTLDVSRSTFGSTTVSRLLNLSNNLVDLSLYSNNFNVEVTPSNSIIPHYSFQNLKSLRRCNLRLNQFGGEIPKSMGNLCNLKELVLSYNQFNSTIIDTLKSLIDCNNNSLEILNLSHNNLTGPLPRDFAKILNLRELDLSSNKFNGTLPESMGKLSSLELLDISWNSFSGVVSQSHLEKLSKLEHLDLSSNSLTMKLPNTWVPPFHQLQHINLRSCMIGPHFPSWLQTQSNISYIDLSYSGISDTIPLWSFNTTSNLRYLNISFNQIHSTLPNIPLESNHFPIVDLSSNRFHGNIPLNSLFNATMLNLSNNTLTGFDLLFCNSVLNGNVEVLDLSNNQLFGNLPNCWFRLQNLNFLNFRNNRLFGVIPSSIASLYRIQMLDLSKNNLSEALPSSMKNCTHLLFLDVGENNLKGNIPMWIGNTLSNLVILQLKSNHFNGTIPSSLCHLQYIQILDISHNNIYGAIPSCINNFTSMVKISGEQNSLDMNKISIYYQIGFFSELQEYNIKAFVTWKGKEYEYESILGLLRVINLSSNRLDGEVPMELTDLVELAQLNLSRNNLSGAIPLNIGSLNKLESLDFSHNNFVGEIPIGLAKIFSLAYLDLSYNHLSGSIPISTQLQSFNASSYVGNEDGLCGLPLLTKCPGNHPIFKNDDPNDSDFDHEKWLDMSWFYIGLEVGIALGFIGVCGALYRNSFLLKACLFSRHLNQFGDSFWEISSWRTVVRIVLYSILP</sequence>
<comment type="similarity">
    <text evidence="2">Belongs to the RLP family.</text>
</comment>
<evidence type="ECO:0000256" key="1">
    <source>
        <dbReference type="ARBA" id="ARBA00004251"/>
    </source>
</evidence>
<dbReference type="FunFam" id="3.80.10.10:FF:000041">
    <property type="entry name" value="LRR receptor-like serine/threonine-protein kinase ERECTA"/>
    <property type="match status" value="1"/>
</dbReference>
<comment type="caution">
    <text evidence="16">The sequence shown here is derived from an EMBL/GenBank/DDBJ whole genome shotgun (WGS) entry which is preliminary data.</text>
</comment>
<keyword evidence="9 12" id="KW-0472">Membrane</keyword>
<feature type="domain" description="Leucine-rich repeat-containing N-terminal plant-type" evidence="14">
    <location>
        <begin position="24"/>
        <end position="62"/>
    </location>
</feature>
<dbReference type="Proteomes" id="UP000525078">
    <property type="component" value="Unassembled WGS sequence"/>
</dbReference>
<evidence type="ECO:0000256" key="10">
    <source>
        <dbReference type="ARBA" id="ARBA00023170"/>
    </source>
</evidence>
<evidence type="ECO:0000256" key="2">
    <source>
        <dbReference type="ARBA" id="ARBA00009592"/>
    </source>
</evidence>
<dbReference type="InterPro" id="IPR013210">
    <property type="entry name" value="LRR_N_plant-typ"/>
</dbReference>
<feature type="transmembrane region" description="Helical" evidence="12">
    <location>
        <begin position="903"/>
        <end position="924"/>
    </location>
</feature>
<evidence type="ECO:0000256" key="3">
    <source>
        <dbReference type="ARBA" id="ARBA00022475"/>
    </source>
</evidence>
<comment type="subcellular location">
    <subcellularLocation>
        <location evidence="1">Cell membrane</location>
        <topology evidence="1">Single-pass type I membrane protein</topology>
    </subcellularLocation>
</comment>
<keyword evidence="10" id="KW-0675">Receptor</keyword>